<protein>
    <recommendedName>
        <fullName evidence="10">TonB-dependent receptor plug domain-containing protein</fullName>
    </recommendedName>
</protein>
<keyword evidence="7 8" id="KW-0998">Cell outer membrane</keyword>
<dbReference type="Gene3D" id="2.40.170.20">
    <property type="entry name" value="TonB-dependent receptor, beta-barrel domain"/>
    <property type="match status" value="1"/>
</dbReference>
<dbReference type="InterPro" id="IPR039426">
    <property type="entry name" value="TonB-dep_rcpt-like"/>
</dbReference>
<dbReference type="PANTHER" id="PTHR30069:SF29">
    <property type="entry name" value="HEMOGLOBIN AND HEMOGLOBIN-HAPTOGLOBIN-BINDING PROTEIN 1-RELATED"/>
    <property type="match status" value="1"/>
</dbReference>
<dbReference type="InterPro" id="IPR036942">
    <property type="entry name" value="Beta-barrel_TonB_sf"/>
</dbReference>
<feature type="chain" id="PRO_5046875221" description="TonB-dependent receptor plug domain-containing protein" evidence="9">
    <location>
        <begin position="20"/>
        <end position="691"/>
    </location>
</feature>
<evidence type="ECO:0000259" key="10">
    <source>
        <dbReference type="Pfam" id="PF07715"/>
    </source>
</evidence>
<evidence type="ECO:0000256" key="8">
    <source>
        <dbReference type="PROSITE-ProRule" id="PRU01360"/>
    </source>
</evidence>
<organism evidence="11 12">
    <name type="scientific">Fulvivirga kasyanovii</name>
    <dbReference type="NCBI Taxonomy" id="396812"/>
    <lineage>
        <taxon>Bacteria</taxon>
        <taxon>Pseudomonadati</taxon>
        <taxon>Bacteroidota</taxon>
        <taxon>Cytophagia</taxon>
        <taxon>Cytophagales</taxon>
        <taxon>Fulvivirgaceae</taxon>
        <taxon>Fulvivirga</taxon>
    </lineage>
</organism>
<evidence type="ECO:0000313" key="11">
    <source>
        <dbReference type="EMBL" id="MTI28238.1"/>
    </source>
</evidence>
<keyword evidence="12" id="KW-1185">Reference proteome</keyword>
<dbReference type="PROSITE" id="PS52016">
    <property type="entry name" value="TONB_DEPENDENT_REC_3"/>
    <property type="match status" value="1"/>
</dbReference>
<evidence type="ECO:0000256" key="1">
    <source>
        <dbReference type="ARBA" id="ARBA00004571"/>
    </source>
</evidence>
<evidence type="ECO:0000256" key="7">
    <source>
        <dbReference type="ARBA" id="ARBA00023237"/>
    </source>
</evidence>
<comment type="similarity">
    <text evidence="8">Belongs to the TonB-dependent receptor family.</text>
</comment>
<accession>A0ABW9RVK2</accession>
<dbReference type="Proteomes" id="UP000798808">
    <property type="component" value="Unassembled WGS sequence"/>
</dbReference>
<evidence type="ECO:0000256" key="9">
    <source>
        <dbReference type="SAM" id="SignalP"/>
    </source>
</evidence>
<feature type="domain" description="TonB-dependent receptor plug" evidence="10">
    <location>
        <begin position="64"/>
        <end position="180"/>
    </location>
</feature>
<evidence type="ECO:0000256" key="3">
    <source>
        <dbReference type="ARBA" id="ARBA00022452"/>
    </source>
</evidence>
<keyword evidence="5 9" id="KW-0732">Signal</keyword>
<evidence type="ECO:0000256" key="5">
    <source>
        <dbReference type="ARBA" id="ARBA00022729"/>
    </source>
</evidence>
<proteinExistence type="inferred from homology"/>
<dbReference type="EMBL" id="SMLW01000657">
    <property type="protein sequence ID" value="MTI28238.1"/>
    <property type="molecule type" value="Genomic_DNA"/>
</dbReference>
<comment type="subcellular location">
    <subcellularLocation>
        <location evidence="1 8">Cell outer membrane</location>
        <topology evidence="1 8">Multi-pass membrane protein</topology>
    </subcellularLocation>
</comment>
<keyword evidence="2 8" id="KW-0813">Transport</keyword>
<comment type="caution">
    <text evidence="11">The sequence shown here is derived from an EMBL/GenBank/DDBJ whole genome shotgun (WGS) entry which is preliminary data.</text>
</comment>
<dbReference type="InterPro" id="IPR037066">
    <property type="entry name" value="Plug_dom_sf"/>
</dbReference>
<dbReference type="SUPFAM" id="SSF56935">
    <property type="entry name" value="Porins"/>
    <property type="match status" value="1"/>
</dbReference>
<dbReference type="RefSeq" id="WP_155175566.1">
    <property type="nucleotide sequence ID" value="NZ_BAAAFL010000003.1"/>
</dbReference>
<reference evidence="11 12" key="1">
    <citation type="submission" date="2019-02" db="EMBL/GenBank/DDBJ databases">
        <authorList>
            <person name="Goldberg S.R."/>
            <person name="Haltli B.A."/>
            <person name="Correa H."/>
            <person name="Russell K.G."/>
        </authorList>
    </citation>
    <scope>NUCLEOTIDE SEQUENCE [LARGE SCALE GENOMIC DNA]</scope>
    <source>
        <strain evidence="11 12">JCM 16186</strain>
    </source>
</reference>
<keyword evidence="6 8" id="KW-0472">Membrane</keyword>
<evidence type="ECO:0000256" key="2">
    <source>
        <dbReference type="ARBA" id="ARBA00022448"/>
    </source>
</evidence>
<feature type="signal peptide" evidence="9">
    <location>
        <begin position="1"/>
        <end position="19"/>
    </location>
</feature>
<dbReference type="Pfam" id="PF07715">
    <property type="entry name" value="Plug"/>
    <property type="match status" value="1"/>
</dbReference>
<dbReference type="InterPro" id="IPR012910">
    <property type="entry name" value="Plug_dom"/>
</dbReference>
<evidence type="ECO:0000313" key="12">
    <source>
        <dbReference type="Proteomes" id="UP000798808"/>
    </source>
</evidence>
<keyword evidence="4 8" id="KW-0812">Transmembrane</keyword>
<gene>
    <name evidence="11" type="ORF">E1163_25000</name>
</gene>
<dbReference type="Gene3D" id="2.170.130.10">
    <property type="entry name" value="TonB-dependent receptor, plug domain"/>
    <property type="match status" value="1"/>
</dbReference>
<keyword evidence="3 8" id="KW-1134">Transmembrane beta strand</keyword>
<evidence type="ECO:0000256" key="6">
    <source>
        <dbReference type="ARBA" id="ARBA00023136"/>
    </source>
</evidence>
<sequence>MKIKYFTLILVLFAGSAFAQNSDPETQNNDIYRFTVDQDILNLDFEGDATVHISSASGKKEDVNRTAYQAYVITREEIENSGALTIPEALRLAPGLLVRQKTNGLYEVHLFGTDNIPGQTNLQQHKSSMVLVMIDNMPVNDHFSGGVFWETLPVSIGDVQKIEVVAGPASVLYGRDAANGFINIITSKPESNSLSVTANIQGGTPHTLVNNVALGFGINDKVLVRLSGKYIDTRRFQDEYYVAGENRYIPSDSLLFYQSTVEETNLYGSLARQDMAFNAFVQYAPNDKTDVNISISSQDSEAQSVHYSFEELTLTRRTSSSQYINLNSRISNFHLQASYTTADQNLAVGYPGYSFGVDKLNARLFYNYSIKSITLTPGVRYQSSMFDDTKHLSDDNAYPNIINGKKELAYYGGFLKGNVSLMEDKLSLDGGISYDLYERENVLGYQAAAAYTPIKKVLVRATYAKGNQGEFAYNAFNESTVANAEGPVIRNTINEDLKVAISEGYSLGTRISITDKIILGLDYFHVKNSNGQITALTPVSGDTINSQMMNSPATLNRNGLTANLTAKISGKFKVHAHATFQKTSYDGDTTTLGDDFSPKYFGGITANYKTMLDKLNISASLYAFGKHQITALGSTQEISAKLLPALKVSYKIWQENQIFINVRNPLGSGSKEFIFADDISGIYLIGAKVKF</sequence>
<evidence type="ECO:0000256" key="4">
    <source>
        <dbReference type="ARBA" id="ARBA00022692"/>
    </source>
</evidence>
<dbReference type="PANTHER" id="PTHR30069">
    <property type="entry name" value="TONB-DEPENDENT OUTER MEMBRANE RECEPTOR"/>
    <property type="match status" value="1"/>
</dbReference>
<name>A0ABW9RVK2_9BACT</name>